<organism evidence="1">
    <name type="scientific">Homo sapiens</name>
    <name type="common">Human</name>
    <dbReference type="NCBI Taxonomy" id="9606"/>
    <lineage>
        <taxon>Eukaryota</taxon>
        <taxon>Metazoa</taxon>
        <taxon>Chordata</taxon>
        <taxon>Craniata</taxon>
        <taxon>Vertebrata</taxon>
        <taxon>Euteleostomi</taxon>
        <taxon>Mammalia</taxon>
        <taxon>Eutheria</taxon>
        <taxon>Euarchontoglires</taxon>
        <taxon>Primates</taxon>
        <taxon>Haplorrhini</taxon>
        <taxon>Catarrhini</taxon>
        <taxon>Hominidae</taxon>
        <taxon>Homo</taxon>
    </lineage>
</organism>
<name>L8E8I0_HUMAN</name>
<dbReference type="AlphaFoldDB" id="L8E8I0"/>
<reference evidence="1" key="1">
    <citation type="journal article" date="2013" name="PLoS ONE">
        <title>Direct detection of alternative open reading frames translation products in human significantly expands the proteome.</title>
        <authorList>
            <person name="Vanderperre B."/>
            <person name="Lucier J.-F."/>
            <person name="Motard J."/>
            <person name="Tremblay G."/>
            <person name="Vanderperre S."/>
            <person name="Wisztorski M."/>
            <person name="Salzet M."/>
            <person name="Boisvert F.-M."/>
            <person name="Roucou X."/>
        </authorList>
    </citation>
    <scope>NUCLEOTIDE SEQUENCE</scope>
</reference>
<dbReference type="ChiTaRS" id="FAM105A">
    <property type="organism name" value="human"/>
</dbReference>
<gene>
    <name evidence="1" type="primary">FAM105A</name>
</gene>
<accession>L8E8I0</accession>
<proteinExistence type="predicted"/>
<dbReference type="EMBL" id="HF584113">
    <property type="protein sequence ID" value="CCQ43610.1"/>
    <property type="molecule type" value="Genomic_DNA"/>
</dbReference>
<protein>
    <submittedName>
        <fullName evidence="1">Alternative protein FAM105A</fullName>
    </submittedName>
</protein>
<evidence type="ECO:0000313" key="1">
    <source>
        <dbReference type="EMBL" id="CCQ43610.1"/>
    </source>
</evidence>
<sequence length="72" mass="8170">MLNINMVYKWTEKHSLTYSATYGLECSVEQPEVYTMSLHLKLMECVGGDSSSMWEQCGPRASMEEGCVSRLL</sequence>